<dbReference type="GO" id="GO:0005634">
    <property type="term" value="C:nucleus"/>
    <property type="evidence" value="ECO:0007669"/>
    <property type="project" value="TreeGrafter"/>
</dbReference>
<evidence type="ECO:0000313" key="5">
    <source>
        <dbReference type="Proteomes" id="UP000326062"/>
    </source>
</evidence>
<dbReference type="PANTHER" id="PTHR11736:SF35">
    <property type="entry name" value="MELANOMA-ASSOCIATED ANTIGEN B5"/>
    <property type="match status" value="1"/>
</dbReference>
<feature type="domain" description="MAGE" evidence="2">
    <location>
        <begin position="56"/>
        <end position="213"/>
    </location>
</feature>
<keyword evidence="5" id="KW-1185">Reference proteome</keyword>
<dbReference type="Gene3D" id="1.10.10.1210">
    <property type="entry name" value="MAGE homology domain, winged helix WH2 motif"/>
    <property type="match status" value="1"/>
</dbReference>
<sequence length="248" mass="28307">MRKITSQDEEDSCSSHVSTSTEKTYSDTLNTMTSLLEQFLPYKLSTQDTMTDLPRFSRASGHIEALFAVDLKEVDSTIHSYDLVRKLNLPNNGRVWDGRCLPKTGLLMTVLGVIFLKGNCATEEDIWRFLNIMLVYAGRKHFFFGEPRKIITKDLVMMKYLEYHQVASSDPPHYKFLWGPRAHAETSKMKVLEFLAKVNDRVPSAFSTQYEEALRDEEERARATDRSGMTVTSRHVPWPCPAASPTST</sequence>
<dbReference type="GO" id="GO:0000122">
    <property type="term" value="P:negative regulation of transcription by RNA polymerase II"/>
    <property type="evidence" value="ECO:0007669"/>
    <property type="project" value="TreeGrafter"/>
</dbReference>
<dbReference type="InterPro" id="IPR041898">
    <property type="entry name" value="MAGE_WH1"/>
</dbReference>
<proteinExistence type="predicted"/>
<evidence type="ECO:0000259" key="2">
    <source>
        <dbReference type="PROSITE" id="PS50838"/>
    </source>
</evidence>
<feature type="region of interest" description="Disordered" evidence="1">
    <location>
        <begin position="216"/>
        <end position="248"/>
    </location>
</feature>
<dbReference type="EMBL" id="VCEB01015130">
    <property type="protein sequence ID" value="KAB0337248.1"/>
    <property type="molecule type" value="Genomic_DNA"/>
</dbReference>
<gene>
    <name evidence="4" type="ORF">FD755_025678</name>
    <name evidence="3" type="ORF">FD755_025679</name>
</gene>
<dbReference type="PROSITE" id="PS50838">
    <property type="entry name" value="MAGE"/>
    <property type="match status" value="1"/>
</dbReference>
<dbReference type="Proteomes" id="UP000326062">
    <property type="component" value="Unassembled WGS sequence"/>
</dbReference>
<evidence type="ECO:0000313" key="4">
    <source>
        <dbReference type="EMBL" id="KAB0337249.1"/>
    </source>
</evidence>
<name>A0A5N3UKU6_MUNRE</name>
<dbReference type="Pfam" id="PF01454">
    <property type="entry name" value="MAGE"/>
    <property type="match status" value="1"/>
</dbReference>
<reference evidence="4 5" key="1">
    <citation type="submission" date="2019-06" db="EMBL/GenBank/DDBJ databases">
        <title>Discovery of a novel chromosome fission-fusion reversal in muntjac.</title>
        <authorList>
            <person name="Mudd A.B."/>
            <person name="Bredeson J.V."/>
            <person name="Baum R."/>
            <person name="Hockemeyer D."/>
            <person name="Rokhsar D.S."/>
        </authorList>
    </citation>
    <scope>NUCLEOTIDE SEQUENCE [LARGE SCALE GENOMIC DNA]</scope>
    <source>
        <strain evidence="4">UCam_UCB_Mr</strain>
        <tissue evidence="4">Fibroblast cell line</tissue>
    </source>
</reference>
<dbReference type="Gene3D" id="1.10.10.1200">
    <property type="entry name" value="MAGE homology domain, winged helix WH1 motif"/>
    <property type="match status" value="1"/>
</dbReference>
<dbReference type="InterPro" id="IPR041899">
    <property type="entry name" value="MAGE_WH2"/>
</dbReference>
<accession>A0A5N3UKU6</accession>
<dbReference type="EMBL" id="VCEB01015129">
    <property type="protein sequence ID" value="KAB0337249.1"/>
    <property type="molecule type" value="Genomic_DNA"/>
</dbReference>
<dbReference type="SMART" id="SM01373">
    <property type="entry name" value="MAGE"/>
    <property type="match status" value="1"/>
</dbReference>
<protein>
    <recommendedName>
        <fullName evidence="2">MAGE domain-containing protein</fullName>
    </recommendedName>
</protein>
<dbReference type="InterPro" id="IPR002190">
    <property type="entry name" value="MHD_dom"/>
</dbReference>
<feature type="region of interest" description="Disordered" evidence="1">
    <location>
        <begin position="1"/>
        <end position="20"/>
    </location>
</feature>
<dbReference type="FunFam" id="1.10.10.1210:FF:000001">
    <property type="entry name" value="melanoma-associated antigen D1"/>
    <property type="match status" value="1"/>
</dbReference>
<organism evidence="4 5">
    <name type="scientific">Muntiacus reevesi</name>
    <name type="common">Reeves' muntjac</name>
    <name type="synonym">Cervus reevesi</name>
    <dbReference type="NCBI Taxonomy" id="9886"/>
    <lineage>
        <taxon>Eukaryota</taxon>
        <taxon>Metazoa</taxon>
        <taxon>Chordata</taxon>
        <taxon>Craniata</taxon>
        <taxon>Vertebrata</taxon>
        <taxon>Euteleostomi</taxon>
        <taxon>Mammalia</taxon>
        <taxon>Eutheria</taxon>
        <taxon>Laurasiatheria</taxon>
        <taxon>Artiodactyla</taxon>
        <taxon>Ruminantia</taxon>
        <taxon>Pecora</taxon>
        <taxon>Cervidae</taxon>
        <taxon>Muntiacinae</taxon>
        <taxon>Muntiacus</taxon>
    </lineage>
</organism>
<dbReference type="InterPro" id="IPR037445">
    <property type="entry name" value="MAGE"/>
</dbReference>
<evidence type="ECO:0000313" key="3">
    <source>
        <dbReference type="EMBL" id="KAB0337248.1"/>
    </source>
</evidence>
<dbReference type="PANTHER" id="PTHR11736">
    <property type="entry name" value="MELANOMA-ASSOCIATED ANTIGEN MAGE ANTIGEN"/>
    <property type="match status" value="1"/>
</dbReference>
<dbReference type="AlphaFoldDB" id="A0A5N3UKU6"/>
<comment type="caution">
    <text evidence="4">The sequence shown here is derived from an EMBL/GenBank/DDBJ whole genome shotgun (WGS) entry which is preliminary data.</text>
</comment>
<evidence type="ECO:0000256" key="1">
    <source>
        <dbReference type="SAM" id="MobiDB-lite"/>
    </source>
</evidence>